<comment type="caution">
    <text evidence="2">The sequence shown here is derived from an EMBL/GenBank/DDBJ whole genome shotgun (WGS) entry which is preliminary data.</text>
</comment>
<gene>
    <name evidence="2" type="ORF">LCGC14_1447570</name>
</gene>
<organism evidence="2">
    <name type="scientific">marine sediment metagenome</name>
    <dbReference type="NCBI Taxonomy" id="412755"/>
    <lineage>
        <taxon>unclassified sequences</taxon>
        <taxon>metagenomes</taxon>
        <taxon>ecological metagenomes</taxon>
    </lineage>
</organism>
<reference evidence="2" key="1">
    <citation type="journal article" date="2015" name="Nature">
        <title>Complex archaea that bridge the gap between prokaryotes and eukaryotes.</title>
        <authorList>
            <person name="Spang A."/>
            <person name="Saw J.H."/>
            <person name="Jorgensen S.L."/>
            <person name="Zaremba-Niedzwiedzka K."/>
            <person name="Martijn J."/>
            <person name="Lind A.E."/>
            <person name="van Eijk R."/>
            <person name="Schleper C."/>
            <person name="Guy L."/>
            <person name="Ettema T.J."/>
        </authorList>
    </citation>
    <scope>NUCLEOTIDE SEQUENCE</scope>
</reference>
<keyword evidence="1" id="KW-1133">Transmembrane helix</keyword>
<dbReference type="AlphaFoldDB" id="A0A0F9K560"/>
<accession>A0A0F9K560</accession>
<evidence type="ECO:0000313" key="2">
    <source>
        <dbReference type="EMBL" id="KKM69761.1"/>
    </source>
</evidence>
<protein>
    <submittedName>
        <fullName evidence="2">Uncharacterized protein</fullName>
    </submittedName>
</protein>
<evidence type="ECO:0000256" key="1">
    <source>
        <dbReference type="SAM" id="Phobius"/>
    </source>
</evidence>
<name>A0A0F9K560_9ZZZZ</name>
<keyword evidence="1" id="KW-0472">Membrane</keyword>
<sequence>MIGYRTAVRITVASAVISAIFIIVGVAAIIEYRRFADLAIPNVECPKGNEYIILPGNNKGYLYTCKPKGFCEKFLNRGWEHCRVKWANDRRG</sequence>
<keyword evidence="1" id="KW-0812">Transmembrane</keyword>
<dbReference type="EMBL" id="LAZR01009936">
    <property type="protein sequence ID" value="KKM69761.1"/>
    <property type="molecule type" value="Genomic_DNA"/>
</dbReference>
<proteinExistence type="predicted"/>
<feature type="transmembrane region" description="Helical" evidence="1">
    <location>
        <begin position="6"/>
        <end position="30"/>
    </location>
</feature>